<dbReference type="Gene3D" id="3.40.50.410">
    <property type="entry name" value="von Willebrand factor, type A domain"/>
    <property type="match status" value="2"/>
</dbReference>
<proteinExistence type="predicted"/>
<dbReference type="EMBL" id="KN716198">
    <property type="protein sequence ID" value="KJH50767.1"/>
    <property type="molecule type" value="Genomic_DNA"/>
</dbReference>
<name>A0A0D8Y3M5_DICVI</name>
<dbReference type="InterPro" id="IPR002035">
    <property type="entry name" value="VWF_A"/>
</dbReference>
<dbReference type="SUPFAM" id="SSF53300">
    <property type="entry name" value="vWA-like"/>
    <property type="match status" value="2"/>
</dbReference>
<dbReference type="PANTHER" id="PTHR24020:SF84">
    <property type="entry name" value="VWFA DOMAIN-CONTAINING PROTEIN"/>
    <property type="match status" value="1"/>
</dbReference>
<dbReference type="PRINTS" id="PR00453">
    <property type="entry name" value="VWFADOMAIN"/>
</dbReference>
<dbReference type="AlphaFoldDB" id="A0A0D8Y3M5"/>
<sequence length="734" mass="83477">MVVTAFIIFVIEENHQIISFFIPIVNYYSLLIHYNWKPYDTAFNMKKSRNIYSRCVIRAQPLDLILVLDSSGSLRDQFQDEIDVIRRIVKHVTIDEKATRVMLIQFSGTQHLEFNFNQFTTREESLAALDVLRHVSGITRIGGALEFTIEALKDPANGVRDASVPKIVYLLTDGRTHDYPKDLEMVEALKKTIPNVDIWAYGTGNYVAMAALLNYTQDENKIVTNANLDTLTSRFDRYRGTETCEKIPSCVKGSDKPVDLALIIDASESLDQLFKEQIHFVVERIMNNINVHPEAVRLALITYSGKAFVHFKFNDRQFNNNTAVINHLSTLRSIKGTTSTNIALKDAFDLFTSQDISVGTRTGVPKLVIILTDGHSSRSPKEIADELRSMDVTILAVSVTPEPHVDTAELLDIAGNQSRVFTPKNAQDFEAELMKYVGFGCEGLELGPDAILDFIEPRVRGATDVSCNESSVMLTVRTQRPMNGLMYAQNFYDDPRCLLNRDGYNFNITVILQFHPLIITRADQGLDVKCFYQQPLSLEESNQISKRVDDTVCSYRIHRYSPSQCVALDAKVGETLYHKWQCDSPPHFNYLVHNCYAKSERSTVEILDSEGQEMSVFKFPGEDNMIFQCKISLCDTESEQSTCTNQVPPRCTKKQTLIAYRDKRSLILEHMTSQKRNDEKIDDISEQSVTRSRRNVVPTKQGFYMTLEVETRTLNVLLNENIRPENSVKYCDIS</sequence>
<protein>
    <submittedName>
        <fullName evidence="2">von Willebrand factor type A domain protein</fullName>
    </submittedName>
</protein>
<organism evidence="2 3">
    <name type="scientific">Dictyocaulus viviparus</name>
    <name type="common">Bovine lungworm</name>
    <dbReference type="NCBI Taxonomy" id="29172"/>
    <lineage>
        <taxon>Eukaryota</taxon>
        <taxon>Metazoa</taxon>
        <taxon>Ecdysozoa</taxon>
        <taxon>Nematoda</taxon>
        <taxon>Chromadorea</taxon>
        <taxon>Rhabditida</taxon>
        <taxon>Rhabditina</taxon>
        <taxon>Rhabditomorpha</taxon>
        <taxon>Strongyloidea</taxon>
        <taxon>Metastrongylidae</taxon>
        <taxon>Dictyocaulus</taxon>
    </lineage>
</organism>
<evidence type="ECO:0000259" key="1">
    <source>
        <dbReference type="PROSITE" id="PS50234"/>
    </source>
</evidence>
<dbReference type="Pfam" id="PF25301">
    <property type="entry name" value="CUT_C"/>
    <property type="match status" value="1"/>
</dbReference>
<evidence type="ECO:0000313" key="2">
    <source>
        <dbReference type="EMBL" id="KJH50767.1"/>
    </source>
</evidence>
<dbReference type="OrthoDB" id="6022609at2759"/>
<keyword evidence="3" id="KW-1185">Reference proteome</keyword>
<gene>
    <name evidence="2" type="ORF">DICVIV_03114</name>
</gene>
<dbReference type="Proteomes" id="UP000053766">
    <property type="component" value="Unassembled WGS sequence"/>
</dbReference>
<dbReference type="InterPro" id="IPR050525">
    <property type="entry name" value="ECM_Assembly_Org"/>
</dbReference>
<dbReference type="Pfam" id="PF00092">
    <property type="entry name" value="VWA"/>
    <property type="match status" value="2"/>
</dbReference>
<dbReference type="SMART" id="SM00327">
    <property type="entry name" value="VWA"/>
    <property type="match status" value="2"/>
</dbReference>
<dbReference type="InterPro" id="IPR057475">
    <property type="entry name" value="CUT_C"/>
</dbReference>
<dbReference type="PANTHER" id="PTHR24020">
    <property type="entry name" value="COLLAGEN ALPHA"/>
    <property type="match status" value="1"/>
</dbReference>
<reference evidence="3" key="2">
    <citation type="journal article" date="2016" name="Sci. Rep.">
        <title>Dictyocaulus viviparus genome, variome and transcriptome elucidate lungworm biology and support future intervention.</title>
        <authorList>
            <person name="McNulty S.N."/>
            <person name="Strube C."/>
            <person name="Rosa B.A."/>
            <person name="Martin J.C."/>
            <person name="Tyagi R."/>
            <person name="Choi Y.J."/>
            <person name="Wang Q."/>
            <person name="Hallsworth Pepin K."/>
            <person name="Zhang X."/>
            <person name="Ozersky P."/>
            <person name="Wilson R.K."/>
            <person name="Sternberg P.W."/>
            <person name="Gasser R.B."/>
            <person name="Mitreva M."/>
        </authorList>
    </citation>
    <scope>NUCLEOTIDE SEQUENCE [LARGE SCALE GENOMIC DNA]</scope>
    <source>
        <strain evidence="3">HannoverDv2000</strain>
    </source>
</reference>
<reference evidence="2 3" key="1">
    <citation type="submission" date="2013-11" db="EMBL/GenBank/DDBJ databases">
        <title>Draft genome of the bovine lungworm Dictyocaulus viviparus.</title>
        <authorList>
            <person name="Mitreva M."/>
        </authorList>
    </citation>
    <scope>NUCLEOTIDE SEQUENCE [LARGE SCALE GENOMIC DNA]</scope>
    <source>
        <strain evidence="2 3">HannoverDv2000</strain>
    </source>
</reference>
<dbReference type="PROSITE" id="PS50234">
    <property type="entry name" value="VWFA"/>
    <property type="match status" value="2"/>
</dbReference>
<evidence type="ECO:0000313" key="3">
    <source>
        <dbReference type="Proteomes" id="UP000053766"/>
    </source>
</evidence>
<dbReference type="InterPro" id="IPR001507">
    <property type="entry name" value="ZP_dom"/>
</dbReference>
<dbReference type="InterPro" id="IPR036465">
    <property type="entry name" value="vWFA_dom_sf"/>
</dbReference>
<feature type="domain" description="VWFA" evidence="1">
    <location>
        <begin position="259"/>
        <end position="437"/>
    </location>
</feature>
<feature type="domain" description="VWFA" evidence="1">
    <location>
        <begin position="63"/>
        <end position="238"/>
    </location>
</feature>
<accession>A0A0D8Y3M5</accession>
<dbReference type="STRING" id="29172.A0A0D8Y3M5"/>
<dbReference type="SMART" id="SM00241">
    <property type="entry name" value="ZP"/>
    <property type="match status" value="1"/>
</dbReference>